<sequence length="64" mass="7311">MASCSCNFIFSREYVAFRLFRSQGTFSDRHIVHIPVCVCLAVHSTTWSLRGQWGTSCSCSLSFW</sequence>
<dbReference type="Proteomes" id="UP000728185">
    <property type="component" value="Unassembled WGS sequence"/>
</dbReference>
<accession>A0A8E0RXI4</accession>
<reference evidence="1" key="1">
    <citation type="submission" date="2019-05" db="EMBL/GenBank/DDBJ databases">
        <title>Annotation for the trematode Fasciolopsis buski.</title>
        <authorList>
            <person name="Choi Y.-J."/>
        </authorList>
    </citation>
    <scope>NUCLEOTIDE SEQUENCE</scope>
    <source>
        <strain evidence="1">HT</strain>
        <tissue evidence="1">Whole worm</tissue>
    </source>
</reference>
<evidence type="ECO:0000313" key="2">
    <source>
        <dbReference type="Proteomes" id="UP000728185"/>
    </source>
</evidence>
<keyword evidence="2" id="KW-1185">Reference proteome</keyword>
<evidence type="ECO:0000313" key="1">
    <source>
        <dbReference type="EMBL" id="KAA0193332.1"/>
    </source>
</evidence>
<name>A0A8E0RXI4_9TREM</name>
<organism evidence="1 2">
    <name type="scientific">Fasciolopsis buskii</name>
    <dbReference type="NCBI Taxonomy" id="27845"/>
    <lineage>
        <taxon>Eukaryota</taxon>
        <taxon>Metazoa</taxon>
        <taxon>Spiralia</taxon>
        <taxon>Lophotrochozoa</taxon>
        <taxon>Platyhelminthes</taxon>
        <taxon>Trematoda</taxon>
        <taxon>Digenea</taxon>
        <taxon>Plagiorchiida</taxon>
        <taxon>Echinostomata</taxon>
        <taxon>Echinostomatoidea</taxon>
        <taxon>Fasciolidae</taxon>
        <taxon>Fasciolopsis</taxon>
    </lineage>
</organism>
<proteinExistence type="predicted"/>
<gene>
    <name evidence="1" type="ORF">FBUS_11286</name>
</gene>
<dbReference type="EMBL" id="LUCM01005102">
    <property type="protein sequence ID" value="KAA0193332.1"/>
    <property type="molecule type" value="Genomic_DNA"/>
</dbReference>
<comment type="caution">
    <text evidence="1">The sequence shown here is derived from an EMBL/GenBank/DDBJ whole genome shotgun (WGS) entry which is preliminary data.</text>
</comment>
<protein>
    <submittedName>
        <fullName evidence="1">Uncharacterized protein</fullName>
    </submittedName>
</protein>
<dbReference type="AlphaFoldDB" id="A0A8E0RXI4"/>